<dbReference type="GO" id="GO:0008270">
    <property type="term" value="F:zinc ion binding"/>
    <property type="evidence" value="ECO:0007669"/>
    <property type="project" value="UniProtKB-KW"/>
</dbReference>
<feature type="region of interest" description="Disordered" evidence="10">
    <location>
        <begin position="1358"/>
        <end position="1404"/>
    </location>
</feature>
<accession>U4U1L5</accession>
<dbReference type="SUPFAM" id="SSF46942">
    <property type="entry name" value="Elongation factor TFIIS domain 2"/>
    <property type="match status" value="1"/>
</dbReference>
<dbReference type="InterPro" id="IPR003618">
    <property type="entry name" value="TFIIS_cen_dom"/>
</dbReference>
<evidence type="ECO:0000256" key="8">
    <source>
        <dbReference type="PROSITE-ProRule" id="PRU00146"/>
    </source>
</evidence>
<evidence type="ECO:0000256" key="9">
    <source>
        <dbReference type="SAM" id="Coils"/>
    </source>
</evidence>
<dbReference type="PANTHER" id="PTHR11477:SF51">
    <property type="entry name" value="PROTEIN PARTNER OF SNF, ISOFORM B"/>
    <property type="match status" value="1"/>
</dbReference>
<feature type="compositionally biased region" description="Basic and acidic residues" evidence="10">
    <location>
        <begin position="664"/>
        <end position="682"/>
    </location>
</feature>
<dbReference type="PROSITE" id="PS50016">
    <property type="entry name" value="ZF_PHD_2"/>
    <property type="match status" value="1"/>
</dbReference>
<feature type="coiled-coil region" evidence="9">
    <location>
        <begin position="1208"/>
        <end position="1242"/>
    </location>
</feature>
<feature type="compositionally biased region" description="Basic and acidic residues" evidence="10">
    <location>
        <begin position="14"/>
        <end position="27"/>
    </location>
</feature>
<dbReference type="InterPro" id="IPR001965">
    <property type="entry name" value="Znf_PHD"/>
</dbReference>
<keyword evidence="2" id="KW-0479">Metal-binding</keyword>
<organism evidence="13 14">
    <name type="scientific">Dendroctonus ponderosae</name>
    <name type="common">Mountain pine beetle</name>
    <dbReference type="NCBI Taxonomy" id="77166"/>
    <lineage>
        <taxon>Eukaryota</taxon>
        <taxon>Metazoa</taxon>
        <taxon>Ecdysozoa</taxon>
        <taxon>Arthropoda</taxon>
        <taxon>Hexapoda</taxon>
        <taxon>Insecta</taxon>
        <taxon>Pterygota</taxon>
        <taxon>Neoptera</taxon>
        <taxon>Endopterygota</taxon>
        <taxon>Coleoptera</taxon>
        <taxon>Polyphaga</taxon>
        <taxon>Cucujiformia</taxon>
        <taxon>Curculionidae</taxon>
        <taxon>Scolytinae</taxon>
        <taxon>Dendroctonus</taxon>
    </lineage>
</organism>
<dbReference type="Pfam" id="PF07533">
    <property type="entry name" value="BRK"/>
    <property type="match status" value="1"/>
</dbReference>
<evidence type="ECO:0000256" key="2">
    <source>
        <dbReference type="ARBA" id="ARBA00022723"/>
    </source>
</evidence>
<dbReference type="InterPro" id="IPR037259">
    <property type="entry name" value="BRK_sf"/>
</dbReference>
<dbReference type="InterPro" id="IPR012921">
    <property type="entry name" value="SPOC_C"/>
</dbReference>
<feature type="compositionally biased region" description="Low complexity" evidence="10">
    <location>
        <begin position="1268"/>
        <end position="1281"/>
    </location>
</feature>
<evidence type="ECO:0000256" key="1">
    <source>
        <dbReference type="ARBA" id="ARBA00004123"/>
    </source>
</evidence>
<dbReference type="EMBL" id="KB631797">
    <property type="protein sequence ID" value="ERL86208.1"/>
    <property type="molecule type" value="Genomic_DNA"/>
</dbReference>
<feature type="compositionally biased region" description="Basic and acidic residues" evidence="10">
    <location>
        <begin position="858"/>
        <end position="878"/>
    </location>
</feature>
<dbReference type="Pfam" id="PF07500">
    <property type="entry name" value="TFIIS_M"/>
    <property type="match status" value="1"/>
</dbReference>
<feature type="region of interest" description="Disordered" evidence="10">
    <location>
        <begin position="813"/>
        <end position="881"/>
    </location>
</feature>
<dbReference type="InterPro" id="IPR019787">
    <property type="entry name" value="Znf_PHD-finger"/>
</dbReference>
<feature type="compositionally biased region" description="Acidic residues" evidence="10">
    <location>
        <begin position="236"/>
        <end position="245"/>
    </location>
</feature>
<dbReference type="Proteomes" id="UP000030742">
    <property type="component" value="Unassembled WGS sequence"/>
</dbReference>
<keyword evidence="4" id="KW-0862">Zinc</keyword>
<feature type="region of interest" description="Disordered" evidence="10">
    <location>
        <begin position="145"/>
        <end position="248"/>
    </location>
</feature>
<dbReference type="InterPro" id="IPR019786">
    <property type="entry name" value="Zinc_finger_PHD-type_CS"/>
</dbReference>
<dbReference type="PANTHER" id="PTHR11477">
    <property type="entry name" value="TRANSCRIPTION FACTOR S-II ZINC FINGER DOMAIN-CONTAINING PROTEIN"/>
    <property type="match status" value="1"/>
</dbReference>
<evidence type="ECO:0008006" key="15">
    <source>
        <dbReference type="Google" id="ProtNLM"/>
    </source>
</evidence>
<dbReference type="InterPro" id="IPR036575">
    <property type="entry name" value="TFIIS_cen_dom_sf"/>
</dbReference>
<dbReference type="PROSITE" id="PS01359">
    <property type="entry name" value="ZF_PHD_1"/>
    <property type="match status" value="1"/>
</dbReference>
<evidence type="ECO:0000256" key="5">
    <source>
        <dbReference type="ARBA" id="ARBA00023015"/>
    </source>
</evidence>
<feature type="compositionally biased region" description="Basic and acidic residues" evidence="10">
    <location>
        <begin position="212"/>
        <end position="231"/>
    </location>
</feature>
<evidence type="ECO:0000259" key="11">
    <source>
        <dbReference type="PROSITE" id="PS50016"/>
    </source>
</evidence>
<dbReference type="SMART" id="SM00249">
    <property type="entry name" value="PHD"/>
    <property type="match status" value="1"/>
</dbReference>
<feature type="compositionally biased region" description="Basic and acidic residues" evidence="10">
    <location>
        <begin position="727"/>
        <end position="736"/>
    </location>
</feature>
<feature type="compositionally biased region" description="Low complexity" evidence="10">
    <location>
        <begin position="145"/>
        <end position="163"/>
    </location>
</feature>
<dbReference type="SMART" id="SM00510">
    <property type="entry name" value="TFS2M"/>
    <property type="match status" value="1"/>
</dbReference>
<feature type="compositionally biased region" description="Acidic residues" evidence="10">
    <location>
        <begin position="1143"/>
        <end position="1159"/>
    </location>
</feature>
<dbReference type="Gene3D" id="1.10.472.30">
    <property type="entry name" value="Transcription elongation factor S-II, central domain"/>
    <property type="match status" value="1"/>
</dbReference>
<evidence type="ECO:0000313" key="14">
    <source>
        <dbReference type="Proteomes" id="UP000030742"/>
    </source>
</evidence>
<dbReference type="InterPro" id="IPR013083">
    <property type="entry name" value="Znf_RING/FYVE/PHD"/>
</dbReference>
<dbReference type="SUPFAM" id="SSF160481">
    <property type="entry name" value="BRK domain-like"/>
    <property type="match status" value="1"/>
</dbReference>
<evidence type="ECO:0000256" key="10">
    <source>
        <dbReference type="SAM" id="MobiDB-lite"/>
    </source>
</evidence>
<dbReference type="PROSITE" id="PS51321">
    <property type="entry name" value="TFIIS_CENTRAL"/>
    <property type="match status" value="1"/>
</dbReference>
<protein>
    <recommendedName>
        <fullName evidence="15">PHD-type domain-containing protein</fullName>
    </recommendedName>
</protein>
<dbReference type="Gene3D" id="3.30.40.10">
    <property type="entry name" value="Zinc/RING finger domain, C3HC4 (zinc finger)"/>
    <property type="match status" value="1"/>
</dbReference>
<dbReference type="OrthoDB" id="1884872at2759"/>
<keyword evidence="9" id="KW-0175">Coiled coil</keyword>
<keyword evidence="5" id="KW-0805">Transcription regulation</keyword>
<dbReference type="SUPFAM" id="SSF57903">
    <property type="entry name" value="FYVE/PHD zinc finger"/>
    <property type="match status" value="1"/>
</dbReference>
<feature type="non-terminal residue" evidence="13">
    <location>
        <position position="1"/>
    </location>
</feature>
<feature type="compositionally biased region" description="Basic residues" evidence="10">
    <location>
        <begin position="683"/>
        <end position="701"/>
    </location>
</feature>
<keyword evidence="6" id="KW-0804">Transcription</keyword>
<dbReference type="SMART" id="SM00592">
    <property type="entry name" value="BRK"/>
    <property type="match status" value="1"/>
</dbReference>
<comment type="subcellular location">
    <subcellularLocation>
        <location evidence="1">Nucleus</location>
    </subcellularLocation>
</comment>
<feature type="domain" description="TFIIS central" evidence="12">
    <location>
        <begin position="500"/>
        <end position="619"/>
    </location>
</feature>
<dbReference type="Pfam" id="PF07744">
    <property type="entry name" value="SPOC"/>
    <property type="match status" value="1"/>
</dbReference>
<feature type="compositionally biased region" description="Basic and acidic residues" evidence="10">
    <location>
        <begin position="463"/>
        <end position="478"/>
    </location>
</feature>
<feature type="compositionally biased region" description="Basic and acidic residues" evidence="10">
    <location>
        <begin position="485"/>
        <end position="498"/>
    </location>
</feature>
<keyword evidence="7" id="KW-0539">Nucleus</keyword>
<feature type="compositionally biased region" description="Basic and acidic residues" evidence="10">
    <location>
        <begin position="702"/>
        <end position="717"/>
    </location>
</feature>
<sequence>LSSDSSSERGASVSERDRKLSESDKPVLRYSKNAGEGQEISAQDVRAIIMNEDTKTYTTNTIPIPESPVQVLNNPEASNLNLDASGLDLDQSILDNINNDMISEDILYQVAKQLVSNTELQNAIDKGINEGVLDTSGIQDAMDISSQMSQSSNSSSFSGSQQSDVIKEGTQIVRPDGRILVLPPIERPTTRSRNKRKDEVAKPPFKQPPTKSDNRTKERPLHKPLDDEHVSGNELDSSEEEESEDDPNKLWCICNQPHNNRFMICCDTCEEWYHGKCVNITKAMGQQMESEGKEWICLFCKVVVFERSTGNMLTGAKAPSATNLDQWLKHHPGYEVVRSGGKVVTTKVKPGNLSQSKLKLVKNANNEGVSLAVQQKGVNIGVMAHSPKRSSQTNQEQGTPKVTKLMKVTPKTSVVKDSKIKLINPQPMPTVLKPKEPQTPIKKIQIQTTLSPISPTSSIVKIAKKETPKKETPKESKTPKPPKLRTKDDVQTPQSKADDIRDNVQKTIFEQLLVRLKGSDIKLTDETVKNISIEIETELYKCFGDTGQKYKNKYRSLIFNIKDPKNQTLWRRICEKSISSYELVRLSPDDMASQELAKWREQEAKHQLDMIKKSEIELLNCNRQYVLKTHKGEEVLEDNTIGNKADNTEIIKSLTEGSTLDTDADVKRNNSKDRDKSRDKRSSSKHGHKEKNRDKKRHVSRDKREKDNKRRSSSHDRSRSRKRSRSRSKDSKTEKKREKRSRSRSRDERERSKDRDKYRKLSAKASRHKKTGNTSATDSLDKRAIEILEQLNKIAPPVEDRLWKHVPQDDIVPGNAPMDSDSDHEVPTSTVTIPTPPRTQEVEELSSQLSMEGKAVSKLKEADPEEDKGRSPSAKEPRGAMQIWSGTINMVDVAKISITAHEVSGDCSGLSKELSPSLDIVGRISPDTVWEYIGKMRSSNSKVISLIRLNATNIEEQMPYLALYSYLSSRNRLGVVKSTNKSIKDFYILPLAAQKPIPQALLPINGPGFEEARPALLLGIIVRDKRKRSYLDIMPTTATPHKKTRVEVHVVQTQPARSYTPPPMSAEVTPTPLPVPSVPKLDPRLAKHAPPPLPSTSTTVPEIVPPPLPALNSPSLMSKLSPLIMSIVNPVKSSTPPPKSLPIEDENPNDDDEPYSPEDFDPEASIIDTTSASLNMSTISELSITQTSTSTEQYIPGLGGDSDLSAKKLDIQRQMEELNKQIEQQKSEITSITKNIATAESEIVGSALASIALPSNLQQILDSIKTIGTTSSGESSTTSIKQTSAPTKEPDLTIPLIIPKTFSRPLTSGQPSDLSSNTIPLNLPVKSKLTPPQINSLLQEEKPTSVLSTLSEEDLIKKAAEMLNEEESSVGKKKISPPPPKLNFQPPKKSKIEVSLPPVPGVDD</sequence>
<keyword evidence="3 8" id="KW-0863">Zinc-finger</keyword>
<evidence type="ECO:0000256" key="3">
    <source>
        <dbReference type="ARBA" id="ARBA00022771"/>
    </source>
</evidence>
<feature type="compositionally biased region" description="Basic and acidic residues" evidence="10">
    <location>
        <begin position="744"/>
        <end position="759"/>
    </location>
</feature>
<feature type="region of interest" description="Disordered" evidence="10">
    <location>
        <begin position="661"/>
        <end position="778"/>
    </location>
</feature>
<evidence type="ECO:0000259" key="12">
    <source>
        <dbReference type="PROSITE" id="PS51321"/>
    </source>
</evidence>
<evidence type="ECO:0000313" key="13">
    <source>
        <dbReference type="EMBL" id="ERL86208.1"/>
    </source>
</evidence>
<feature type="region of interest" description="Disordered" evidence="10">
    <location>
        <begin position="457"/>
        <end position="498"/>
    </location>
</feature>
<feature type="domain" description="PHD-type" evidence="11">
    <location>
        <begin position="249"/>
        <end position="303"/>
    </location>
</feature>
<name>U4U1L5_DENPD</name>
<feature type="compositionally biased region" description="Basic residues" evidence="10">
    <location>
        <begin position="760"/>
        <end position="771"/>
    </location>
</feature>
<feature type="region of interest" description="Disordered" evidence="10">
    <location>
        <begin position="1268"/>
        <end position="1288"/>
    </location>
</feature>
<dbReference type="InterPro" id="IPR011011">
    <property type="entry name" value="Znf_FYVE_PHD"/>
</dbReference>
<dbReference type="Gene3D" id="3.40.5.120">
    <property type="match status" value="1"/>
</dbReference>
<dbReference type="STRING" id="77166.U4U1L5"/>
<gene>
    <name evidence="13" type="ORF">D910_03619</name>
</gene>
<evidence type="ECO:0000256" key="4">
    <source>
        <dbReference type="ARBA" id="ARBA00022833"/>
    </source>
</evidence>
<evidence type="ECO:0000256" key="6">
    <source>
        <dbReference type="ARBA" id="ARBA00023163"/>
    </source>
</evidence>
<dbReference type="CDD" id="cd15552">
    <property type="entry name" value="PHD_PHF3_like"/>
    <property type="match status" value="1"/>
</dbReference>
<dbReference type="GO" id="GO:0006351">
    <property type="term" value="P:DNA-templated transcription"/>
    <property type="evidence" value="ECO:0007669"/>
    <property type="project" value="InterPro"/>
</dbReference>
<evidence type="ECO:0000256" key="7">
    <source>
        <dbReference type="ARBA" id="ARBA00023242"/>
    </source>
</evidence>
<feature type="region of interest" description="Disordered" evidence="10">
    <location>
        <begin position="1131"/>
        <end position="1159"/>
    </location>
</feature>
<reference evidence="13 14" key="1">
    <citation type="journal article" date="2013" name="Genome Biol.">
        <title>Draft genome of the mountain pine beetle, Dendroctonus ponderosae Hopkins, a major forest pest.</title>
        <authorList>
            <person name="Keeling C.I."/>
            <person name="Yuen M.M."/>
            <person name="Liao N.Y."/>
            <person name="Docking T.R."/>
            <person name="Chan S.K."/>
            <person name="Taylor G.A."/>
            <person name="Palmquist D.L."/>
            <person name="Jackman S.D."/>
            <person name="Nguyen A."/>
            <person name="Li M."/>
            <person name="Henderson H."/>
            <person name="Janes J.K."/>
            <person name="Zhao Y."/>
            <person name="Pandoh P."/>
            <person name="Moore R."/>
            <person name="Sperling F.A."/>
            <person name="Huber D.P."/>
            <person name="Birol I."/>
            <person name="Jones S.J."/>
            <person name="Bohlmann J."/>
        </authorList>
    </citation>
    <scope>NUCLEOTIDE SEQUENCE</scope>
</reference>
<dbReference type="GO" id="GO:0005634">
    <property type="term" value="C:nucleus"/>
    <property type="evidence" value="ECO:0007669"/>
    <property type="project" value="UniProtKB-SubCell"/>
</dbReference>
<proteinExistence type="predicted"/>
<feature type="region of interest" description="Disordered" evidence="10">
    <location>
        <begin position="1"/>
        <end position="38"/>
    </location>
</feature>
<dbReference type="Pfam" id="PF00628">
    <property type="entry name" value="PHD"/>
    <property type="match status" value="1"/>
</dbReference>
<dbReference type="InterPro" id="IPR006576">
    <property type="entry name" value="BRK_domain"/>
</dbReference>